<dbReference type="RefSeq" id="WP_077806363.1">
    <property type="nucleotide sequence ID" value="NZ_BJXS01000009.1"/>
</dbReference>
<dbReference type="KEGG" id="nch:A0U93_04895"/>
<dbReference type="STRING" id="320497.A0U93_04895"/>
<evidence type="ECO:0000313" key="1">
    <source>
        <dbReference type="EMBL" id="AQS87383.1"/>
    </source>
</evidence>
<accession>A0A1U9KNQ0</accession>
<proteinExistence type="predicted"/>
<dbReference type="OrthoDB" id="7282359at2"/>
<sequence length="137" mass="14828">MSNSIQLDPNTLPVLDIVELANTGAIRRAEQQTPPDGIPVFVTALGWLELEDRYGIDDPRKILRSLEGAAHRLLSHAATTLATQSAGEVSATITCPSDLFTENGSVNLSFVRDREHPVVCVLIGTTDHLMALLSPRD</sequence>
<gene>
    <name evidence="1" type="ORF">A0U93_04895</name>
</gene>
<protein>
    <submittedName>
        <fullName evidence="1">Uncharacterized protein</fullName>
    </submittedName>
</protein>
<organism evidence="1 2">
    <name type="scientific">Neoasaia chiangmaiensis</name>
    <dbReference type="NCBI Taxonomy" id="320497"/>
    <lineage>
        <taxon>Bacteria</taxon>
        <taxon>Pseudomonadati</taxon>
        <taxon>Pseudomonadota</taxon>
        <taxon>Alphaproteobacteria</taxon>
        <taxon>Acetobacterales</taxon>
        <taxon>Acetobacteraceae</taxon>
        <taxon>Neoasaia</taxon>
    </lineage>
</organism>
<dbReference type="AlphaFoldDB" id="A0A1U9KNQ0"/>
<dbReference type="EMBL" id="CP014691">
    <property type="protein sequence ID" value="AQS87383.1"/>
    <property type="molecule type" value="Genomic_DNA"/>
</dbReference>
<reference evidence="1 2" key="1">
    <citation type="submission" date="2016-03" db="EMBL/GenBank/DDBJ databases">
        <title>Acetic acid bacteria sequencing.</title>
        <authorList>
            <person name="Brandt J."/>
            <person name="Jakob F."/>
            <person name="Vogel R.F."/>
        </authorList>
    </citation>
    <scope>NUCLEOTIDE SEQUENCE [LARGE SCALE GENOMIC DNA]</scope>
    <source>
        <strain evidence="1 2">NBRC 101099</strain>
    </source>
</reference>
<evidence type="ECO:0000313" key="2">
    <source>
        <dbReference type="Proteomes" id="UP000188604"/>
    </source>
</evidence>
<name>A0A1U9KNQ0_9PROT</name>
<keyword evidence="2" id="KW-1185">Reference proteome</keyword>
<dbReference type="Proteomes" id="UP000188604">
    <property type="component" value="Chromosome"/>
</dbReference>